<evidence type="ECO:0000313" key="2">
    <source>
        <dbReference type="Proteomes" id="UP001163321"/>
    </source>
</evidence>
<accession>A0ACC0W5H2</accession>
<protein>
    <submittedName>
        <fullName evidence="1">Uncharacterized protein</fullName>
    </submittedName>
</protein>
<evidence type="ECO:0000313" key="1">
    <source>
        <dbReference type="EMBL" id="KAI9913979.1"/>
    </source>
</evidence>
<comment type="caution">
    <text evidence="1">The sequence shown here is derived from an EMBL/GenBank/DDBJ whole genome shotgun (WGS) entry which is preliminary data.</text>
</comment>
<gene>
    <name evidence="1" type="ORF">PsorP6_005024</name>
</gene>
<dbReference type="Proteomes" id="UP001163321">
    <property type="component" value="Chromosome 4"/>
</dbReference>
<name>A0ACC0W5H2_9STRA</name>
<reference evidence="1 2" key="1">
    <citation type="journal article" date="2022" name="bioRxiv">
        <title>The genome of the oomycete Peronosclerospora sorghi, a cosmopolitan pathogen of maize and sorghum, is inflated with dispersed pseudogenes.</title>
        <authorList>
            <person name="Fletcher K."/>
            <person name="Martin F."/>
            <person name="Isakeit T."/>
            <person name="Cavanaugh K."/>
            <person name="Magill C."/>
            <person name="Michelmore R."/>
        </authorList>
    </citation>
    <scope>NUCLEOTIDE SEQUENCE [LARGE SCALE GENOMIC DNA]</scope>
    <source>
        <strain evidence="1">P6</strain>
    </source>
</reference>
<dbReference type="EMBL" id="CM047583">
    <property type="protein sequence ID" value="KAI9913979.1"/>
    <property type="molecule type" value="Genomic_DNA"/>
</dbReference>
<sequence>MTPRTAHVTLIRFKITCVWQKGKAKAWHLKSMRTFQGALLVLTSTNIVSSIAHHAVATLSIRRHGTCIARPKCKSEGKVTDACIHRCNSALTNNQRHYRYRKVGGLAQSAHSLHQALR</sequence>
<proteinExistence type="predicted"/>
<organism evidence="1 2">
    <name type="scientific">Peronosclerospora sorghi</name>
    <dbReference type="NCBI Taxonomy" id="230839"/>
    <lineage>
        <taxon>Eukaryota</taxon>
        <taxon>Sar</taxon>
        <taxon>Stramenopiles</taxon>
        <taxon>Oomycota</taxon>
        <taxon>Peronosporomycetes</taxon>
        <taxon>Peronosporales</taxon>
        <taxon>Peronosporaceae</taxon>
        <taxon>Peronosclerospora</taxon>
    </lineage>
</organism>
<keyword evidence="2" id="KW-1185">Reference proteome</keyword>